<dbReference type="PROSITE" id="PS00455">
    <property type="entry name" value="AMP_BINDING"/>
    <property type="match status" value="1"/>
</dbReference>
<dbReference type="RefSeq" id="WP_090902962.1">
    <property type="nucleotide sequence ID" value="NZ_FNYO01000118.1"/>
</dbReference>
<comment type="similarity">
    <text evidence="1">Belongs to the ATP-dependent AMP-binding enzyme family.</text>
</comment>
<accession>A0A1H6YZE9</accession>
<dbReference type="Gene3D" id="3.40.50.12780">
    <property type="entry name" value="N-terminal domain of ligase-like"/>
    <property type="match status" value="1"/>
</dbReference>
<evidence type="ECO:0000256" key="1">
    <source>
        <dbReference type="ARBA" id="ARBA00006432"/>
    </source>
</evidence>
<reference evidence="3 4" key="1">
    <citation type="submission" date="2016-10" db="EMBL/GenBank/DDBJ databases">
        <authorList>
            <person name="de Groot N.N."/>
        </authorList>
    </citation>
    <scope>NUCLEOTIDE SEQUENCE [LARGE SCALE GENOMIC DNA]</scope>
    <source>
        <strain evidence="3 4">DSM 1041</strain>
    </source>
</reference>
<dbReference type="InterPro" id="IPR000873">
    <property type="entry name" value="AMP-dep_synth/lig_dom"/>
</dbReference>
<name>A0A1H6YZE9_9GAMM</name>
<feature type="domain" description="AMP-dependent synthetase/ligase" evidence="2">
    <location>
        <begin position="45"/>
        <end position="424"/>
    </location>
</feature>
<dbReference type="InterPro" id="IPR020845">
    <property type="entry name" value="AMP-binding_CS"/>
</dbReference>
<organism evidence="3 4">
    <name type="scientific">Azotobacter beijerinckii</name>
    <dbReference type="NCBI Taxonomy" id="170623"/>
    <lineage>
        <taxon>Bacteria</taxon>
        <taxon>Pseudomonadati</taxon>
        <taxon>Pseudomonadota</taxon>
        <taxon>Gammaproteobacteria</taxon>
        <taxon>Pseudomonadales</taxon>
        <taxon>Pseudomonadaceae</taxon>
        <taxon>Azotobacter</taxon>
    </lineage>
</organism>
<dbReference type="GO" id="GO:0006631">
    <property type="term" value="P:fatty acid metabolic process"/>
    <property type="evidence" value="ECO:0007669"/>
    <property type="project" value="TreeGrafter"/>
</dbReference>
<evidence type="ECO:0000259" key="2">
    <source>
        <dbReference type="Pfam" id="PF00501"/>
    </source>
</evidence>
<dbReference type="Proteomes" id="UP000199005">
    <property type="component" value="Unassembled WGS sequence"/>
</dbReference>
<gene>
    <name evidence="3" type="ORF">SAMN04244579_04495</name>
</gene>
<dbReference type="AlphaFoldDB" id="A0A1H6YZE9"/>
<dbReference type="EMBL" id="FNYO01000118">
    <property type="protein sequence ID" value="SEJ46623.1"/>
    <property type="molecule type" value="Genomic_DNA"/>
</dbReference>
<protein>
    <submittedName>
        <fullName evidence="3">Feruloyl-CoA synthase</fullName>
    </submittedName>
</protein>
<dbReference type="PANTHER" id="PTHR43201:SF8">
    <property type="entry name" value="ACYL-COA SYNTHETASE FAMILY MEMBER 3"/>
    <property type="match status" value="1"/>
</dbReference>
<evidence type="ECO:0000313" key="3">
    <source>
        <dbReference type="EMBL" id="SEJ46623.1"/>
    </source>
</evidence>
<evidence type="ECO:0000313" key="4">
    <source>
        <dbReference type="Proteomes" id="UP000199005"/>
    </source>
</evidence>
<dbReference type="GO" id="GO:0031956">
    <property type="term" value="F:medium-chain fatty acid-CoA ligase activity"/>
    <property type="evidence" value="ECO:0007669"/>
    <property type="project" value="TreeGrafter"/>
</dbReference>
<dbReference type="SUPFAM" id="SSF56801">
    <property type="entry name" value="Acetyl-CoA synthetase-like"/>
    <property type="match status" value="1"/>
</dbReference>
<dbReference type="PANTHER" id="PTHR43201">
    <property type="entry name" value="ACYL-COA SYNTHETASE"/>
    <property type="match status" value="1"/>
</dbReference>
<dbReference type="InterPro" id="IPR042099">
    <property type="entry name" value="ANL_N_sf"/>
</dbReference>
<proteinExistence type="inferred from homology"/>
<dbReference type="Pfam" id="PF00501">
    <property type="entry name" value="AMP-binding"/>
    <property type="match status" value="1"/>
</dbReference>
<dbReference type="STRING" id="170623.SAMN04244579_04495"/>
<sequence length="620" mass="67591">MVDFFNDTNLLAPARAVVESRSDGAFILRSPEPLQPYARCIGEWLERWAQETPERTFLAERDGDGWFRLSYAEARQRVGSLAQSLLDLGLPAGRPLVVLSENDIDHALLALAAMHVGIPVATVSVAYSRHTAGGCGKLKAILEVLQPGLVFVNDGDPYGGAIGQVRPDCPVLVARNPGEIPGALSLAGFYDRQETPAVMEAFARLDGDSHARYLLTSGSTGGPKAVVNSQRMLCANQQAIVQCWRFLERREIVVLDWLPWSHTFGVNHNFNMVLRNGGTLYIDDGRPLPGQIERTLENIKSVRPTIFYNVPRGYEILLPYLERDGELADALFGRLDALFYAGAALPQNSWDRLGAVADRVRSTPLFFTSAWGATETAPLLTSVHFRIDKPGNLGLPVPGIEIKFVPSGDKLEMRVRGESVFSEYRNNPELTARAFDEDGFYLIGDAGHLLGDDRPEQGIVFNGRVSEDFKLTTGTWVSVGTLRPRLVSALAPYAQDCVICGHDRDQLAALVYPTPALRALAGEAGATMSADRLALEPAVRLALCAGLQALAREFPASSQHVSRLLILDSPPSLAAGEITDKGYINQRMALALRAGQVERLYAETLDPAVILLAEVHGEFA</sequence>